<protein>
    <submittedName>
        <fullName evidence="1">Uncharacterized protein</fullName>
    </submittedName>
</protein>
<sequence length="287" mass="31866">MLSTAPRTFARHHLPTTPPFFAPETYLFIFLSGLVPCLLLPPSPSPPSPIQHLLHSHTLTLPLTFLPLNSPLHPPHPPHSSSVTYSFSSVCYDILWEERDIQSKNRYNVLEPSSATVQTPFTSPSFHSPFFLLPPSVRPLVPLSLSFSSPFPPHSFVLGPLQHSQFRKIYCCLFIAHSRRAPPSITPPPSYSPTFPPFLPCPSSLSKILPILHSVFRSLSLPRRLYNVHRLSSYHPLPLPLPSIPLLPIRLRACLNPPTSASPSSNITPPSFPTQVLSFVGRIPSKS</sequence>
<proteinExistence type="predicted"/>
<gene>
    <name evidence="1" type="ORF">L873DRAFT_53633</name>
</gene>
<reference evidence="1 2" key="1">
    <citation type="journal article" date="2018" name="Nat. Ecol. Evol.">
        <title>Pezizomycetes genomes reveal the molecular basis of ectomycorrhizal truffle lifestyle.</title>
        <authorList>
            <person name="Murat C."/>
            <person name="Payen T."/>
            <person name="Noel B."/>
            <person name="Kuo A."/>
            <person name="Morin E."/>
            <person name="Chen J."/>
            <person name="Kohler A."/>
            <person name="Krizsan K."/>
            <person name="Balestrini R."/>
            <person name="Da Silva C."/>
            <person name="Montanini B."/>
            <person name="Hainaut M."/>
            <person name="Levati E."/>
            <person name="Barry K.W."/>
            <person name="Belfiori B."/>
            <person name="Cichocki N."/>
            <person name="Clum A."/>
            <person name="Dockter R.B."/>
            <person name="Fauchery L."/>
            <person name="Guy J."/>
            <person name="Iotti M."/>
            <person name="Le Tacon F."/>
            <person name="Lindquist E.A."/>
            <person name="Lipzen A."/>
            <person name="Malagnac F."/>
            <person name="Mello A."/>
            <person name="Molinier V."/>
            <person name="Miyauchi S."/>
            <person name="Poulain J."/>
            <person name="Riccioni C."/>
            <person name="Rubini A."/>
            <person name="Sitrit Y."/>
            <person name="Splivallo R."/>
            <person name="Traeger S."/>
            <person name="Wang M."/>
            <person name="Zifcakova L."/>
            <person name="Wipf D."/>
            <person name="Zambonelli A."/>
            <person name="Paolocci F."/>
            <person name="Nowrousian M."/>
            <person name="Ottonello S."/>
            <person name="Baldrian P."/>
            <person name="Spatafora J.W."/>
            <person name="Henrissat B."/>
            <person name="Nagy L.G."/>
            <person name="Aury J.M."/>
            <person name="Wincker P."/>
            <person name="Grigoriev I.V."/>
            <person name="Bonfante P."/>
            <person name="Martin F.M."/>
        </authorList>
    </citation>
    <scope>NUCLEOTIDE SEQUENCE [LARGE SCALE GENOMIC DNA]</scope>
    <source>
        <strain evidence="1 2">120613-1</strain>
    </source>
</reference>
<name>A0A3N4J5T8_9PEZI</name>
<accession>A0A3N4J5T8</accession>
<keyword evidence="2" id="KW-1185">Reference proteome</keyword>
<evidence type="ECO:0000313" key="2">
    <source>
        <dbReference type="Proteomes" id="UP000276215"/>
    </source>
</evidence>
<evidence type="ECO:0000313" key="1">
    <source>
        <dbReference type="EMBL" id="RPA93536.1"/>
    </source>
</evidence>
<dbReference type="EMBL" id="ML120450">
    <property type="protein sequence ID" value="RPA93536.1"/>
    <property type="molecule type" value="Genomic_DNA"/>
</dbReference>
<dbReference type="AlphaFoldDB" id="A0A3N4J5T8"/>
<dbReference type="Proteomes" id="UP000276215">
    <property type="component" value="Unassembled WGS sequence"/>
</dbReference>
<organism evidence="1 2">
    <name type="scientific">Choiromyces venosus 120613-1</name>
    <dbReference type="NCBI Taxonomy" id="1336337"/>
    <lineage>
        <taxon>Eukaryota</taxon>
        <taxon>Fungi</taxon>
        <taxon>Dikarya</taxon>
        <taxon>Ascomycota</taxon>
        <taxon>Pezizomycotina</taxon>
        <taxon>Pezizomycetes</taxon>
        <taxon>Pezizales</taxon>
        <taxon>Tuberaceae</taxon>
        <taxon>Choiromyces</taxon>
    </lineage>
</organism>